<evidence type="ECO:0000313" key="4">
    <source>
        <dbReference type="Proteomes" id="UP000260649"/>
    </source>
</evidence>
<accession>A0A3E2B1R7</accession>
<keyword evidence="1" id="KW-0812">Transmembrane</keyword>
<feature type="transmembrane region" description="Helical" evidence="1">
    <location>
        <begin position="16"/>
        <end position="37"/>
    </location>
</feature>
<feature type="transmembrane region" description="Helical" evidence="1">
    <location>
        <begin position="147"/>
        <end position="167"/>
    </location>
</feature>
<gene>
    <name evidence="3" type="ORF">DV520_09765</name>
</gene>
<feature type="transmembrane region" description="Helical" evidence="1">
    <location>
        <begin position="252"/>
        <end position="271"/>
    </location>
</feature>
<keyword evidence="3" id="KW-0378">Hydrolase</keyword>
<dbReference type="RefSeq" id="WP_117142594.1">
    <property type="nucleotide sequence ID" value="NZ_CAKXKJ010000007.1"/>
</dbReference>
<feature type="transmembrane region" description="Helical" evidence="1">
    <location>
        <begin position="219"/>
        <end position="240"/>
    </location>
</feature>
<feature type="transmembrane region" description="Helical" evidence="1">
    <location>
        <begin position="108"/>
        <end position="126"/>
    </location>
</feature>
<proteinExistence type="predicted"/>
<dbReference type="Proteomes" id="UP000260649">
    <property type="component" value="Unassembled WGS sequence"/>
</dbReference>
<feature type="transmembrane region" description="Helical" evidence="1">
    <location>
        <begin position="299"/>
        <end position="322"/>
    </location>
</feature>
<organism evidence="3 4">
    <name type="scientific">Evtepia gabavorous</name>
    <dbReference type="NCBI Taxonomy" id="2211183"/>
    <lineage>
        <taxon>Bacteria</taxon>
        <taxon>Bacillati</taxon>
        <taxon>Bacillota</taxon>
        <taxon>Clostridia</taxon>
        <taxon>Eubacteriales</taxon>
        <taxon>Evtepia</taxon>
    </lineage>
</organism>
<dbReference type="GeneID" id="97996019"/>
<protein>
    <submittedName>
        <fullName evidence="3">CPBP family intramembrane metalloprotease</fullName>
    </submittedName>
</protein>
<dbReference type="AlphaFoldDB" id="A0A3E2B1R7"/>
<evidence type="ECO:0000313" key="3">
    <source>
        <dbReference type="EMBL" id="RFT05962.1"/>
    </source>
</evidence>
<feature type="transmembrane region" description="Helical" evidence="1">
    <location>
        <begin position="173"/>
        <end position="198"/>
    </location>
</feature>
<dbReference type="InterPro" id="IPR003675">
    <property type="entry name" value="Rce1/LyrA-like_dom"/>
</dbReference>
<dbReference type="PANTHER" id="PTHR35797:SF1">
    <property type="entry name" value="PROTEASE"/>
    <property type="match status" value="1"/>
</dbReference>
<keyword evidence="1" id="KW-1133">Transmembrane helix</keyword>
<dbReference type="GO" id="GO:0080120">
    <property type="term" value="P:CAAX-box protein maturation"/>
    <property type="evidence" value="ECO:0007669"/>
    <property type="project" value="UniProtKB-ARBA"/>
</dbReference>
<dbReference type="EMBL" id="QQRQ01000020">
    <property type="protein sequence ID" value="RFT05962.1"/>
    <property type="molecule type" value="Genomic_DNA"/>
</dbReference>
<reference evidence="3 4" key="1">
    <citation type="submission" date="2018-07" db="EMBL/GenBank/DDBJ databases">
        <title>GABA Modulating Bacteria of the Human Gut Microbiota.</title>
        <authorList>
            <person name="Strandwitz P."/>
            <person name="Kim K.H."/>
            <person name="Terekhova D."/>
            <person name="Liu J.K."/>
            <person name="Sharma A."/>
            <person name="Levering J."/>
            <person name="Mcdonald D."/>
            <person name="Dietrich D."/>
            <person name="Ramadhar T.R."/>
            <person name="Lekbua A."/>
            <person name="Mroue N."/>
            <person name="Liston C."/>
            <person name="Stewart E.J."/>
            <person name="Dubin M.J."/>
            <person name="Zengler K."/>
            <person name="Knight R."/>
            <person name="Gilbert J.A."/>
            <person name="Clardy J."/>
            <person name="Lewis K."/>
        </authorList>
    </citation>
    <scope>NUCLEOTIDE SEQUENCE [LARGE SCALE GENOMIC DNA]</scope>
    <source>
        <strain evidence="3 4">KLE1738</strain>
    </source>
</reference>
<comment type="caution">
    <text evidence="3">The sequence shown here is derived from an EMBL/GenBank/DDBJ whole genome shotgun (WGS) entry which is preliminary data.</text>
</comment>
<feature type="transmembrane region" description="Helical" evidence="1">
    <location>
        <begin position="49"/>
        <end position="69"/>
    </location>
</feature>
<evidence type="ECO:0000256" key="1">
    <source>
        <dbReference type="SAM" id="Phobius"/>
    </source>
</evidence>
<dbReference type="InterPro" id="IPR042150">
    <property type="entry name" value="MmRce1-like"/>
</dbReference>
<dbReference type="GO" id="GO:0006508">
    <property type="term" value="P:proteolysis"/>
    <property type="evidence" value="ECO:0007669"/>
    <property type="project" value="UniProtKB-KW"/>
</dbReference>
<dbReference type="GO" id="GO:0008237">
    <property type="term" value="F:metallopeptidase activity"/>
    <property type="evidence" value="ECO:0007669"/>
    <property type="project" value="UniProtKB-KW"/>
</dbReference>
<keyword evidence="1" id="KW-0472">Membrane</keyword>
<dbReference type="PANTHER" id="PTHR35797">
    <property type="entry name" value="PROTEASE-RELATED"/>
    <property type="match status" value="1"/>
</dbReference>
<feature type="transmembrane region" description="Helical" evidence="1">
    <location>
        <begin position="81"/>
        <end position="102"/>
    </location>
</feature>
<sequence length="328" mass="36678">MKLRPFSTWRQENKELLVFLAIAFALPFLWFLVPAIFSLTGNSLHSLSSFSLFNVLCPAAGAMVVSLVYRAEDPLLPRTFFRRFLGLTAIVGLWALCGLFLPEHFLSTVTPLLYFAVSLATIVFYLDEPSDLRAAYGLTGRQWTLSGVLLLLFLALLVVRAVANNLITGTPQAAFTAVSFSSLFLLLPSFFLQFSSFFGEEYGWRTYLQPALQTKSGPIRGVLLFGVLWALWHLPSSLSFDHDSLTQIGPSFLLSCLNCIAFGTFLAFIYLKTHNIWLAILIHFCNNNLPLMLPQADTWIQATASTLIQLAIFLPFLFSNVFRRAPSP</sequence>
<dbReference type="OrthoDB" id="9777755at2"/>
<dbReference type="Pfam" id="PF02517">
    <property type="entry name" value="Rce1-like"/>
    <property type="match status" value="1"/>
</dbReference>
<keyword evidence="3" id="KW-0645">Protease</keyword>
<name>A0A3E2B1R7_9FIRM</name>
<keyword evidence="4" id="KW-1185">Reference proteome</keyword>
<dbReference type="GO" id="GO:0004175">
    <property type="term" value="F:endopeptidase activity"/>
    <property type="evidence" value="ECO:0007669"/>
    <property type="project" value="UniProtKB-ARBA"/>
</dbReference>
<evidence type="ECO:0000259" key="2">
    <source>
        <dbReference type="Pfam" id="PF02517"/>
    </source>
</evidence>
<feature type="domain" description="CAAX prenyl protease 2/Lysostaphin resistance protein A-like" evidence="2">
    <location>
        <begin position="186"/>
        <end position="287"/>
    </location>
</feature>
<feature type="transmembrane region" description="Helical" evidence="1">
    <location>
        <begin position="276"/>
        <end position="293"/>
    </location>
</feature>
<keyword evidence="3" id="KW-0482">Metalloprotease</keyword>